<accession>A0A6P1TM73</accession>
<keyword evidence="5" id="KW-1185">Reference proteome</keyword>
<dbReference type="Gene3D" id="3.30.360.10">
    <property type="entry name" value="Dihydrodipicolinate Reductase, domain 2"/>
    <property type="match status" value="1"/>
</dbReference>
<organism evidence="4 5">
    <name type="scientific">Anaerocolumna sedimenticola</name>
    <dbReference type="NCBI Taxonomy" id="2696063"/>
    <lineage>
        <taxon>Bacteria</taxon>
        <taxon>Bacillati</taxon>
        <taxon>Bacillota</taxon>
        <taxon>Clostridia</taxon>
        <taxon>Lachnospirales</taxon>
        <taxon>Lachnospiraceae</taxon>
        <taxon>Anaerocolumna</taxon>
    </lineage>
</organism>
<name>A0A6P1TM73_9FIRM</name>
<dbReference type="GO" id="GO:0000166">
    <property type="term" value="F:nucleotide binding"/>
    <property type="evidence" value="ECO:0007669"/>
    <property type="project" value="InterPro"/>
</dbReference>
<dbReference type="RefSeq" id="WP_161838378.1">
    <property type="nucleotide sequence ID" value="NZ_CP048000.1"/>
</dbReference>
<feature type="domain" description="Gfo/Idh/MocA-like oxidoreductase N-terminal" evidence="2">
    <location>
        <begin position="12"/>
        <end position="131"/>
    </location>
</feature>
<proteinExistence type="inferred from homology"/>
<dbReference type="SUPFAM" id="SSF51735">
    <property type="entry name" value="NAD(P)-binding Rossmann-fold domains"/>
    <property type="match status" value="1"/>
</dbReference>
<feature type="domain" description="Gfo/Idh/MocA-like oxidoreductase C-terminal" evidence="3">
    <location>
        <begin position="200"/>
        <end position="349"/>
    </location>
</feature>
<dbReference type="InterPro" id="IPR036291">
    <property type="entry name" value="NAD(P)-bd_dom_sf"/>
</dbReference>
<dbReference type="EMBL" id="CP048000">
    <property type="protein sequence ID" value="QHQ61553.1"/>
    <property type="molecule type" value="Genomic_DNA"/>
</dbReference>
<dbReference type="Gene3D" id="3.40.50.720">
    <property type="entry name" value="NAD(P)-binding Rossmann-like Domain"/>
    <property type="match status" value="1"/>
</dbReference>
<reference evidence="4 5" key="1">
    <citation type="submission" date="2020-01" db="EMBL/GenBank/DDBJ databases">
        <title>Genome analysis of Anaerocolumna sp. CBA3638.</title>
        <authorList>
            <person name="Kim J."/>
            <person name="Roh S.W."/>
        </authorList>
    </citation>
    <scope>NUCLEOTIDE SEQUENCE [LARGE SCALE GENOMIC DNA]</scope>
    <source>
        <strain evidence="4 5">CBA3638</strain>
    </source>
</reference>
<dbReference type="Proteomes" id="UP000464314">
    <property type="component" value="Chromosome"/>
</dbReference>
<dbReference type="Pfam" id="PF01408">
    <property type="entry name" value="GFO_IDH_MocA"/>
    <property type="match status" value="1"/>
</dbReference>
<sequence length="362" mass="40142">MKVNIKKDSNCLKIGILGCGTICQAAHFEAAVKARNVELIAICDVAEDLLTKMEAVYSPKRVYTDFSKMLKDTEIDAVIIGIGDQFHTACTKMALMAGKHVLVEKPLGVNLSECEELRDIANEKGLIVQVGNMKRFDGGISFARNFIQKEIGEVTTFKAWYCDSTGRYQVCDNVMPSIYSSPAMKKPAGNPKADLEKYYLLGHGSHLFDTARYLMGNIISVETKHVIKGNLYSWLIACDFENGAIGNLDLTIAVRADWHEGLQIYGTNGTVLGKVYNPWILRTSEIECCNETTGEIKKPYEPDGHFYRRQLESFAETILDGKKQAGADLDDGIAALRAIIASYESYQNNGRKTHLKDMKGGI</sequence>
<dbReference type="SUPFAM" id="SSF55347">
    <property type="entry name" value="Glyceraldehyde-3-phosphate dehydrogenase-like, C-terminal domain"/>
    <property type="match status" value="1"/>
</dbReference>
<evidence type="ECO:0000259" key="2">
    <source>
        <dbReference type="Pfam" id="PF01408"/>
    </source>
</evidence>
<dbReference type="InterPro" id="IPR051450">
    <property type="entry name" value="Gfo/Idh/MocA_Oxidoreductases"/>
</dbReference>
<comment type="similarity">
    <text evidence="1">Belongs to the Gfo/Idh/MocA family.</text>
</comment>
<protein>
    <submittedName>
        <fullName evidence="4">Gfo/Idh/MocA family oxidoreductase</fullName>
    </submittedName>
</protein>
<dbReference type="InterPro" id="IPR000683">
    <property type="entry name" value="Gfo/Idh/MocA-like_OxRdtase_N"/>
</dbReference>
<evidence type="ECO:0000313" key="4">
    <source>
        <dbReference type="EMBL" id="QHQ61553.1"/>
    </source>
</evidence>
<dbReference type="Pfam" id="PF02894">
    <property type="entry name" value="GFO_IDH_MocA_C"/>
    <property type="match status" value="1"/>
</dbReference>
<dbReference type="PANTHER" id="PTHR43377">
    <property type="entry name" value="BILIVERDIN REDUCTASE A"/>
    <property type="match status" value="1"/>
</dbReference>
<evidence type="ECO:0000313" key="5">
    <source>
        <dbReference type="Proteomes" id="UP000464314"/>
    </source>
</evidence>
<gene>
    <name evidence="4" type="ORF">Ana3638_12845</name>
</gene>
<evidence type="ECO:0000259" key="3">
    <source>
        <dbReference type="Pfam" id="PF02894"/>
    </source>
</evidence>
<dbReference type="KEGG" id="anr:Ana3638_12845"/>
<dbReference type="PANTHER" id="PTHR43377:SF1">
    <property type="entry name" value="BILIVERDIN REDUCTASE A"/>
    <property type="match status" value="1"/>
</dbReference>
<dbReference type="AlphaFoldDB" id="A0A6P1TM73"/>
<dbReference type="InterPro" id="IPR004104">
    <property type="entry name" value="Gfo/Idh/MocA-like_OxRdtase_C"/>
</dbReference>
<evidence type="ECO:0000256" key="1">
    <source>
        <dbReference type="ARBA" id="ARBA00010928"/>
    </source>
</evidence>